<evidence type="ECO:0000313" key="1">
    <source>
        <dbReference type="EMBL" id="OAI07097.1"/>
    </source>
</evidence>
<reference evidence="1 2" key="1">
    <citation type="submission" date="2016-03" db="EMBL/GenBank/DDBJ databases">
        <authorList>
            <person name="Ploux O."/>
        </authorList>
    </citation>
    <scope>NUCLEOTIDE SEQUENCE [LARGE SCALE GENOMIC DNA]</scope>
    <source>
        <strain evidence="1 2">R-45363</strain>
    </source>
</reference>
<dbReference type="Pfam" id="PF13578">
    <property type="entry name" value="Methyltransf_24"/>
    <property type="match status" value="1"/>
</dbReference>
<dbReference type="AlphaFoldDB" id="A0A177MMP6"/>
<dbReference type="OrthoDB" id="5573908at2"/>
<accession>A0A177MMP6</accession>
<dbReference type="SUPFAM" id="SSF53335">
    <property type="entry name" value="S-adenosyl-L-methionine-dependent methyltransferases"/>
    <property type="match status" value="1"/>
</dbReference>
<name>A0A177MMP6_METMH</name>
<gene>
    <name evidence="1" type="ORF">A1332_09480</name>
</gene>
<dbReference type="Proteomes" id="UP000078090">
    <property type="component" value="Unassembled WGS sequence"/>
</dbReference>
<dbReference type="InterPro" id="IPR029063">
    <property type="entry name" value="SAM-dependent_MTases_sf"/>
</dbReference>
<sequence>MKTIPVAALIEEATKDIPGWSPQDQLLSLFTLAFSSAGLGGDILELGSWCGRSAVALGLAAKLSDKGKLHCVDLFPEKNDWYQNEDGTYSLVVSIDNRRIGAYGDQTVWAEPYLRDIAPLYERFSGTLQAFNVAMAENELTDFVTPYRADLEKFITIAPKGLELRLAFIDGDHSYSAVSKDIEIVEQFLLPGGWICFDDAFSSYEGVNQAIVESIIDSGRYSNCQQITRKFFVAQRR</sequence>
<dbReference type="RefSeq" id="WP_064007670.1">
    <property type="nucleotide sequence ID" value="NZ_LUUG01000052.1"/>
</dbReference>
<evidence type="ECO:0000313" key="2">
    <source>
        <dbReference type="Proteomes" id="UP000078090"/>
    </source>
</evidence>
<protein>
    <recommendedName>
        <fullName evidence="3">Methyltransferase family protein</fullName>
    </recommendedName>
</protein>
<comment type="caution">
    <text evidence="1">The sequence shown here is derived from an EMBL/GenBank/DDBJ whole genome shotgun (WGS) entry which is preliminary data.</text>
</comment>
<evidence type="ECO:0008006" key="3">
    <source>
        <dbReference type="Google" id="ProtNLM"/>
    </source>
</evidence>
<proteinExistence type="predicted"/>
<dbReference type="Gene3D" id="3.40.50.150">
    <property type="entry name" value="Vaccinia Virus protein VP39"/>
    <property type="match status" value="1"/>
</dbReference>
<dbReference type="EMBL" id="LUUG01000052">
    <property type="protein sequence ID" value="OAI07097.1"/>
    <property type="molecule type" value="Genomic_DNA"/>
</dbReference>
<organism evidence="1 2">
    <name type="scientific">Methylomonas methanica</name>
    <dbReference type="NCBI Taxonomy" id="421"/>
    <lineage>
        <taxon>Bacteria</taxon>
        <taxon>Pseudomonadati</taxon>
        <taxon>Pseudomonadota</taxon>
        <taxon>Gammaproteobacteria</taxon>
        <taxon>Methylococcales</taxon>
        <taxon>Methylococcaceae</taxon>
        <taxon>Methylomonas</taxon>
    </lineage>
</organism>